<evidence type="ECO:0000313" key="10">
    <source>
        <dbReference type="Proteomes" id="UP001291623"/>
    </source>
</evidence>
<dbReference type="Gene3D" id="3.90.70.10">
    <property type="entry name" value="Cysteine proteinases"/>
    <property type="match status" value="1"/>
</dbReference>
<dbReference type="EMBL" id="JAVYJV010000010">
    <property type="protein sequence ID" value="KAK4361181.1"/>
    <property type="molecule type" value="Genomic_DNA"/>
</dbReference>
<keyword evidence="3" id="KW-0732">Signal</keyword>
<dbReference type="GO" id="GO:0006508">
    <property type="term" value="P:proteolysis"/>
    <property type="evidence" value="ECO:0007669"/>
    <property type="project" value="UniProtKB-KW"/>
</dbReference>
<feature type="domain" description="Cathepsin propeptide inhibitor" evidence="8">
    <location>
        <begin position="55"/>
        <end position="112"/>
    </location>
</feature>
<dbReference type="PANTHER" id="PTHR12411">
    <property type="entry name" value="CYSTEINE PROTEASE FAMILY C1-RELATED"/>
    <property type="match status" value="1"/>
</dbReference>
<keyword evidence="10" id="KW-1185">Reference proteome</keyword>
<evidence type="ECO:0000256" key="5">
    <source>
        <dbReference type="ARBA" id="ARBA00022807"/>
    </source>
</evidence>
<dbReference type="GO" id="GO:0008234">
    <property type="term" value="F:cysteine-type peptidase activity"/>
    <property type="evidence" value="ECO:0007669"/>
    <property type="project" value="UniProtKB-KW"/>
</dbReference>
<keyword evidence="6" id="KW-1015">Disulfide bond</keyword>
<feature type="domain" description="Peptidase C1A papain C-terminal" evidence="7">
    <location>
        <begin position="141"/>
        <end position="355"/>
    </location>
</feature>
<protein>
    <submittedName>
        <fullName evidence="9">Uncharacterized protein</fullName>
    </submittedName>
</protein>
<dbReference type="SMART" id="SM00848">
    <property type="entry name" value="Inhibitor_I29"/>
    <property type="match status" value="1"/>
</dbReference>
<sequence>MNLPHLLFLYNIVSNLTMALKFCRLSLGALLLVVGMFVFRATARDLQVYSMLERHEKWMSHHGRLYKDDVEKAERFKIFKENVDFIESFNKDATHSYQLGLNKFADLTNEEFQSMVGRYNQSFLPKTSNLQPFSYQSEISSPDSLNWREQGAVTAVKDQGRCGACWAFSAVAAVEGLNQLKTGNLVSLSEQQLLDCEATNNNGCGGGIRTEAFEYIAENGGLTTESNYPYTGIPGTCNSQKAESTVVTISSYKIVDQSESALLQAVTNQPVSAGITIGSNEFRFYKGGIFSGECGESSHHAVTVVGYGTSEDGSKYWLVKNSWGEKWGEGGYMRMARDIVDAGVCGLATRASFPTA</sequence>
<evidence type="ECO:0000256" key="2">
    <source>
        <dbReference type="ARBA" id="ARBA00022670"/>
    </source>
</evidence>
<dbReference type="CDD" id="cd02248">
    <property type="entry name" value="Peptidase_C1A"/>
    <property type="match status" value="1"/>
</dbReference>
<organism evidence="9 10">
    <name type="scientific">Anisodus tanguticus</name>
    <dbReference type="NCBI Taxonomy" id="243964"/>
    <lineage>
        <taxon>Eukaryota</taxon>
        <taxon>Viridiplantae</taxon>
        <taxon>Streptophyta</taxon>
        <taxon>Embryophyta</taxon>
        <taxon>Tracheophyta</taxon>
        <taxon>Spermatophyta</taxon>
        <taxon>Magnoliopsida</taxon>
        <taxon>eudicotyledons</taxon>
        <taxon>Gunneridae</taxon>
        <taxon>Pentapetalae</taxon>
        <taxon>asterids</taxon>
        <taxon>lamiids</taxon>
        <taxon>Solanales</taxon>
        <taxon>Solanaceae</taxon>
        <taxon>Solanoideae</taxon>
        <taxon>Hyoscyameae</taxon>
        <taxon>Anisodus</taxon>
    </lineage>
</organism>
<dbReference type="PROSITE" id="PS00640">
    <property type="entry name" value="THIOL_PROTEASE_ASN"/>
    <property type="match status" value="1"/>
</dbReference>
<keyword evidence="2" id="KW-0645">Protease</keyword>
<dbReference type="InterPro" id="IPR000668">
    <property type="entry name" value="Peptidase_C1A_C"/>
</dbReference>
<dbReference type="InterPro" id="IPR013128">
    <property type="entry name" value="Peptidase_C1A"/>
</dbReference>
<evidence type="ECO:0000313" key="9">
    <source>
        <dbReference type="EMBL" id="KAK4361181.1"/>
    </source>
</evidence>
<comment type="caution">
    <text evidence="9">The sequence shown here is derived from an EMBL/GenBank/DDBJ whole genome shotgun (WGS) entry which is preliminary data.</text>
</comment>
<reference evidence="9" key="1">
    <citation type="submission" date="2023-12" db="EMBL/GenBank/DDBJ databases">
        <title>Genome assembly of Anisodus tanguticus.</title>
        <authorList>
            <person name="Wang Y.-J."/>
        </authorList>
    </citation>
    <scope>NUCLEOTIDE SEQUENCE</scope>
    <source>
        <strain evidence="9">KB-2021</strain>
        <tissue evidence="9">Leaf</tissue>
    </source>
</reference>
<dbReference type="PRINTS" id="PR00705">
    <property type="entry name" value="PAPAIN"/>
</dbReference>
<proteinExistence type="inferred from homology"/>
<evidence type="ECO:0000259" key="8">
    <source>
        <dbReference type="SMART" id="SM00848"/>
    </source>
</evidence>
<evidence type="ECO:0000259" key="7">
    <source>
        <dbReference type="SMART" id="SM00645"/>
    </source>
</evidence>
<name>A0AAE1VF30_9SOLA</name>
<dbReference type="InterPro" id="IPR039417">
    <property type="entry name" value="Peptidase_C1A_papain-like"/>
</dbReference>
<dbReference type="InterPro" id="IPR025660">
    <property type="entry name" value="Pept_his_AS"/>
</dbReference>
<dbReference type="Proteomes" id="UP001291623">
    <property type="component" value="Unassembled WGS sequence"/>
</dbReference>
<dbReference type="InterPro" id="IPR025661">
    <property type="entry name" value="Pept_asp_AS"/>
</dbReference>
<comment type="similarity">
    <text evidence="1">Belongs to the peptidase C1 family.</text>
</comment>
<dbReference type="PROSITE" id="PS00139">
    <property type="entry name" value="THIOL_PROTEASE_CYS"/>
    <property type="match status" value="1"/>
</dbReference>
<dbReference type="PROSITE" id="PS00639">
    <property type="entry name" value="THIOL_PROTEASE_HIS"/>
    <property type="match status" value="1"/>
</dbReference>
<dbReference type="Pfam" id="PF00112">
    <property type="entry name" value="Peptidase_C1"/>
    <property type="match status" value="1"/>
</dbReference>
<dbReference type="InterPro" id="IPR000169">
    <property type="entry name" value="Pept_cys_AS"/>
</dbReference>
<dbReference type="SUPFAM" id="SSF54001">
    <property type="entry name" value="Cysteine proteinases"/>
    <property type="match status" value="1"/>
</dbReference>
<keyword evidence="4" id="KW-0378">Hydrolase</keyword>
<accession>A0AAE1VF30</accession>
<dbReference type="InterPro" id="IPR013201">
    <property type="entry name" value="Prot_inhib_I29"/>
</dbReference>
<dbReference type="Pfam" id="PF08246">
    <property type="entry name" value="Inhibitor_I29"/>
    <property type="match status" value="1"/>
</dbReference>
<dbReference type="FunFam" id="3.90.70.10:FF:000067">
    <property type="entry name" value="Senescence-specific cysteine protease"/>
    <property type="match status" value="1"/>
</dbReference>
<evidence type="ECO:0000256" key="6">
    <source>
        <dbReference type="ARBA" id="ARBA00023157"/>
    </source>
</evidence>
<evidence type="ECO:0000256" key="1">
    <source>
        <dbReference type="ARBA" id="ARBA00008455"/>
    </source>
</evidence>
<evidence type="ECO:0000256" key="4">
    <source>
        <dbReference type="ARBA" id="ARBA00022801"/>
    </source>
</evidence>
<dbReference type="SMART" id="SM00645">
    <property type="entry name" value="Pept_C1"/>
    <property type="match status" value="1"/>
</dbReference>
<dbReference type="AlphaFoldDB" id="A0AAE1VF30"/>
<evidence type="ECO:0000256" key="3">
    <source>
        <dbReference type="ARBA" id="ARBA00022729"/>
    </source>
</evidence>
<gene>
    <name evidence="9" type="ORF">RND71_020133</name>
</gene>
<dbReference type="InterPro" id="IPR038765">
    <property type="entry name" value="Papain-like_cys_pep_sf"/>
</dbReference>
<keyword evidence="5" id="KW-0788">Thiol protease</keyword>